<evidence type="ECO:0000256" key="4">
    <source>
        <dbReference type="ARBA" id="ARBA00022475"/>
    </source>
</evidence>
<dbReference type="Proteomes" id="UP001220530">
    <property type="component" value="Chromosome"/>
</dbReference>
<feature type="transmembrane region" description="Helical" evidence="8">
    <location>
        <begin position="371"/>
        <end position="397"/>
    </location>
</feature>
<evidence type="ECO:0000259" key="9">
    <source>
        <dbReference type="PROSITE" id="PS50850"/>
    </source>
</evidence>
<evidence type="ECO:0000256" key="1">
    <source>
        <dbReference type="ARBA" id="ARBA00004651"/>
    </source>
</evidence>
<feature type="transmembrane region" description="Helical" evidence="8">
    <location>
        <begin position="150"/>
        <end position="170"/>
    </location>
</feature>
<evidence type="ECO:0000313" key="11">
    <source>
        <dbReference type="Proteomes" id="UP001220530"/>
    </source>
</evidence>
<dbReference type="PANTHER" id="PTHR42718:SF9">
    <property type="entry name" value="MAJOR FACILITATOR SUPERFAMILY MULTIDRUG TRANSPORTER MFSC"/>
    <property type="match status" value="1"/>
</dbReference>
<keyword evidence="7 8" id="KW-0472">Membrane</keyword>
<dbReference type="Gene3D" id="1.20.1250.20">
    <property type="entry name" value="MFS general substrate transporter like domains"/>
    <property type="match status" value="1"/>
</dbReference>
<feature type="transmembrane region" description="Helical" evidence="8">
    <location>
        <begin position="239"/>
        <end position="258"/>
    </location>
</feature>
<dbReference type="EMBL" id="CP118246">
    <property type="protein sequence ID" value="WDR02544.1"/>
    <property type="molecule type" value="Genomic_DNA"/>
</dbReference>
<evidence type="ECO:0000256" key="7">
    <source>
        <dbReference type="ARBA" id="ARBA00023136"/>
    </source>
</evidence>
<dbReference type="Pfam" id="PF07690">
    <property type="entry name" value="MFS_1"/>
    <property type="match status" value="1"/>
</dbReference>
<keyword evidence="11" id="KW-1185">Reference proteome</keyword>
<evidence type="ECO:0000313" key="10">
    <source>
        <dbReference type="EMBL" id="WDR02544.1"/>
    </source>
</evidence>
<feature type="transmembrane region" description="Helical" evidence="8">
    <location>
        <begin position="278"/>
        <end position="306"/>
    </location>
</feature>
<dbReference type="PANTHER" id="PTHR42718">
    <property type="entry name" value="MAJOR FACILITATOR SUPERFAMILY MULTIDRUG TRANSPORTER MFSC"/>
    <property type="match status" value="1"/>
</dbReference>
<feature type="transmembrane region" description="Helical" evidence="8">
    <location>
        <begin position="87"/>
        <end position="114"/>
    </location>
</feature>
<feature type="transmembrane region" description="Helical" evidence="8">
    <location>
        <begin position="418"/>
        <end position="439"/>
    </location>
</feature>
<comment type="similarity">
    <text evidence="2">Belongs to the major facilitator superfamily. EmrB family.</text>
</comment>
<accession>A0ABY7YNC9</accession>
<gene>
    <name evidence="10" type="ORF">PSQ19_18465</name>
</gene>
<dbReference type="InterPro" id="IPR004638">
    <property type="entry name" value="EmrB-like"/>
</dbReference>
<protein>
    <submittedName>
        <fullName evidence="10">DHA2 family efflux MFS transporter permease subunit</fullName>
    </submittedName>
</protein>
<dbReference type="RefSeq" id="WP_282218947.1">
    <property type="nucleotide sequence ID" value="NZ_CP118246.1"/>
</dbReference>
<dbReference type="InterPro" id="IPR020846">
    <property type="entry name" value="MFS_dom"/>
</dbReference>
<evidence type="ECO:0000256" key="5">
    <source>
        <dbReference type="ARBA" id="ARBA00022692"/>
    </source>
</evidence>
<feature type="transmembrane region" description="Helical" evidence="8">
    <location>
        <begin position="206"/>
        <end position="227"/>
    </location>
</feature>
<feature type="transmembrane region" description="Helical" evidence="8">
    <location>
        <begin position="346"/>
        <end position="365"/>
    </location>
</feature>
<feature type="domain" description="Major facilitator superfamily (MFS) profile" evidence="9">
    <location>
        <begin position="22"/>
        <end position="479"/>
    </location>
</feature>
<keyword evidence="5 8" id="KW-0812">Transmembrane</keyword>
<keyword evidence="3" id="KW-0813">Transport</keyword>
<dbReference type="InterPro" id="IPR011701">
    <property type="entry name" value="MFS"/>
</dbReference>
<keyword evidence="4" id="KW-1003">Cell membrane</keyword>
<dbReference type="PRINTS" id="PR01036">
    <property type="entry name" value="TCRTETB"/>
</dbReference>
<evidence type="ECO:0000256" key="2">
    <source>
        <dbReference type="ARBA" id="ARBA00008537"/>
    </source>
</evidence>
<feature type="transmembrane region" description="Helical" evidence="8">
    <location>
        <begin position="21"/>
        <end position="40"/>
    </location>
</feature>
<comment type="subcellular location">
    <subcellularLocation>
        <location evidence="1">Cell membrane</location>
        <topology evidence="1">Multi-pass membrane protein</topology>
    </subcellularLocation>
</comment>
<dbReference type="SUPFAM" id="SSF103473">
    <property type="entry name" value="MFS general substrate transporter"/>
    <property type="match status" value="1"/>
</dbReference>
<keyword evidence="6 8" id="KW-1133">Transmembrane helix</keyword>
<reference evidence="10 11" key="1">
    <citation type="submission" date="2023-02" db="EMBL/GenBank/DDBJ databases">
        <title>Devosia algicola sp. nov., isolated from the phycosphere of marine algae.</title>
        <authorList>
            <person name="Kim J.M."/>
            <person name="Lee J.K."/>
            <person name="Choi B.J."/>
            <person name="Bayburt H."/>
            <person name="Jeon C.O."/>
        </authorList>
    </citation>
    <scope>NUCLEOTIDE SEQUENCE [LARGE SCALE GENOMIC DNA]</scope>
    <source>
        <strain evidence="10 11">G20-9</strain>
    </source>
</reference>
<feature type="transmembrane region" description="Helical" evidence="8">
    <location>
        <begin position="451"/>
        <end position="474"/>
    </location>
</feature>
<evidence type="ECO:0000256" key="3">
    <source>
        <dbReference type="ARBA" id="ARBA00022448"/>
    </source>
</evidence>
<feature type="transmembrane region" description="Helical" evidence="8">
    <location>
        <begin position="176"/>
        <end position="194"/>
    </location>
</feature>
<dbReference type="PROSITE" id="PS50850">
    <property type="entry name" value="MFS"/>
    <property type="match status" value="1"/>
</dbReference>
<dbReference type="Gene3D" id="1.20.1720.10">
    <property type="entry name" value="Multidrug resistance protein D"/>
    <property type="match status" value="1"/>
</dbReference>
<evidence type="ECO:0000256" key="6">
    <source>
        <dbReference type="ARBA" id="ARBA00022989"/>
    </source>
</evidence>
<proteinExistence type="inferred from homology"/>
<evidence type="ECO:0000256" key="8">
    <source>
        <dbReference type="SAM" id="Phobius"/>
    </source>
</evidence>
<feature type="transmembrane region" description="Helical" evidence="8">
    <location>
        <begin position="120"/>
        <end position="138"/>
    </location>
</feature>
<dbReference type="InterPro" id="IPR036259">
    <property type="entry name" value="MFS_trans_sf"/>
</dbReference>
<name>A0ABY7YNC9_9HYPH</name>
<feature type="transmembrane region" description="Helical" evidence="8">
    <location>
        <begin position="60"/>
        <end position="80"/>
    </location>
</feature>
<organism evidence="10 11">
    <name type="scientific">Devosia algicola</name>
    <dbReference type="NCBI Taxonomy" id="3026418"/>
    <lineage>
        <taxon>Bacteria</taxon>
        <taxon>Pseudomonadati</taxon>
        <taxon>Pseudomonadota</taxon>
        <taxon>Alphaproteobacteria</taxon>
        <taxon>Hyphomicrobiales</taxon>
        <taxon>Devosiaceae</taxon>
        <taxon>Devosia</taxon>
    </lineage>
</organism>
<dbReference type="NCBIfam" id="TIGR00711">
    <property type="entry name" value="efflux_EmrB"/>
    <property type="match status" value="1"/>
</dbReference>
<sequence length="486" mass="50636">MTPEVTIPELSEQEIGARNRLVILLLLVSAFVVILNETIMSVALPRLMVALDITASSAQWLTAAFMLTMAVVIPVTGYLLQRLNTRPVFVLAMSLFSLGTLICAASPGFASLLIGRIVQASGTAIMMPLLMTTVMHLVPPKSRGKTMGNISIVISVAPAIGPTISGLILSVLDWRWMFILVLPIALGALALGYAKIRNVSTPRAAPIDILSVILAAIGFGGLVYGLSGVGEAGAGESSALTAWVPIIVGTTVIIIFVLRQLSLQKREAALLDLRTLNVTNFSVSVAMMALLMLSLFGVMILLPIYLQNVVGLTTLQTGLLLLPGGLVMGLCAPTVGSLYDRYGPTVLLVPGATLVSAAMWFFTTVTQDTSIILLLGTHLTLSVGLGLLFTPLFSASLGSLPPHLYSHGSAMIGTTQQVAGAAGTALFVALMTAQTLNLANGGAEPITAAAGGIRAAFLCGAIISLLTVMGAFFVRKPDNDAAHGAH</sequence>